<dbReference type="AlphaFoldDB" id="A0A915JVU8"/>
<feature type="compositionally biased region" description="Polar residues" evidence="1">
    <location>
        <begin position="8"/>
        <end position="26"/>
    </location>
</feature>
<evidence type="ECO:0000313" key="2">
    <source>
        <dbReference type="Proteomes" id="UP000887565"/>
    </source>
</evidence>
<protein>
    <submittedName>
        <fullName evidence="3">Uncharacterized protein</fullName>
    </submittedName>
</protein>
<accession>A0A915JVU8</accession>
<evidence type="ECO:0000256" key="1">
    <source>
        <dbReference type="SAM" id="MobiDB-lite"/>
    </source>
</evidence>
<feature type="compositionally biased region" description="Polar residues" evidence="1">
    <location>
        <begin position="75"/>
        <end position="84"/>
    </location>
</feature>
<keyword evidence="2" id="KW-1185">Reference proteome</keyword>
<organism evidence="2 3">
    <name type="scientific">Romanomermis culicivorax</name>
    <name type="common">Nematode worm</name>
    <dbReference type="NCBI Taxonomy" id="13658"/>
    <lineage>
        <taxon>Eukaryota</taxon>
        <taxon>Metazoa</taxon>
        <taxon>Ecdysozoa</taxon>
        <taxon>Nematoda</taxon>
        <taxon>Enoplea</taxon>
        <taxon>Dorylaimia</taxon>
        <taxon>Mermithida</taxon>
        <taxon>Mermithoidea</taxon>
        <taxon>Mermithidae</taxon>
        <taxon>Romanomermis</taxon>
    </lineage>
</organism>
<reference evidence="3" key="1">
    <citation type="submission" date="2022-11" db="UniProtKB">
        <authorList>
            <consortium name="WormBaseParasite"/>
        </authorList>
    </citation>
    <scope>IDENTIFICATION</scope>
</reference>
<dbReference type="WBParaSite" id="nRc.2.0.1.t30203-RA">
    <property type="protein sequence ID" value="nRc.2.0.1.t30203-RA"/>
    <property type="gene ID" value="nRc.2.0.1.g30203"/>
</dbReference>
<name>A0A915JVU8_ROMCU</name>
<proteinExistence type="predicted"/>
<dbReference type="Proteomes" id="UP000887565">
    <property type="component" value="Unplaced"/>
</dbReference>
<sequence length="84" mass="9380">MEEDTNCMFRSQQTPPTVSPESNGGCLQSKARRAQLDWMHGNIQAKSSSKEMDQATELHNHTCDEQDQVPGKTPVGQSTYQDII</sequence>
<feature type="region of interest" description="Disordered" evidence="1">
    <location>
        <begin position="61"/>
        <end position="84"/>
    </location>
</feature>
<feature type="region of interest" description="Disordered" evidence="1">
    <location>
        <begin position="1"/>
        <end position="26"/>
    </location>
</feature>
<evidence type="ECO:0000313" key="3">
    <source>
        <dbReference type="WBParaSite" id="nRc.2.0.1.t30203-RA"/>
    </source>
</evidence>